<dbReference type="PROSITE" id="PS50839">
    <property type="entry name" value="CHASE"/>
    <property type="match status" value="1"/>
</dbReference>
<dbReference type="GO" id="GO:0007165">
    <property type="term" value="P:signal transduction"/>
    <property type="evidence" value="ECO:0007669"/>
    <property type="project" value="UniProtKB-ARBA"/>
</dbReference>
<proteinExistence type="predicted"/>
<feature type="domain" description="CHASE" evidence="6">
    <location>
        <begin position="68"/>
        <end position="177"/>
    </location>
</feature>
<keyword evidence="3 5" id="KW-1133">Transmembrane helix</keyword>
<dbReference type="EMBL" id="JOSY01000010">
    <property type="protein sequence ID" value="KFM17059.1"/>
    <property type="molecule type" value="Genomic_DNA"/>
</dbReference>
<sequence>MKWGHYAWIVLGVSLIFTTVIWLDFLEQEKKLQETEFEFITNGMTKQILEKLKTHEQVLMGFHGLFATSEIVEPHEFYNFYNLQNINQRFPDNQGIGYIENVSNEDKKNEINKKLQESGSREIHPEGQRSQYFPVVFLMPEDERNKEAIGFDVYSEQTRSSAVDYSIETGKLHLLEK</sequence>
<evidence type="ECO:0000256" key="1">
    <source>
        <dbReference type="ARBA" id="ARBA00004370"/>
    </source>
</evidence>
<organism evidence="7 8">
    <name type="scientific">Marine Group I thaumarchaeote SCGC AAA799-D11</name>
    <dbReference type="NCBI Taxonomy" id="1502291"/>
    <lineage>
        <taxon>Archaea</taxon>
        <taxon>Nitrososphaerota</taxon>
        <taxon>Marine Group I</taxon>
    </lineage>
</organism>
<evidence type="ECO:0000256" key="2">
    <source>
        <dbReference type="ARBA" id="ARBA00022692"/>
    </source>
</evidence>
<dbReference type="Pfam" id="PF03924">
    <property type="entry name" value="CHASE"/>
    <property type="match status" value="1"/>
</dbReference>
<comment type="subcellular location">
    <subcellularLocation>
        <location evidence="1">Membrane</location>
    </subcellularLocation>
</comment>
<dbReference type="GO" id="GO:0003824">
    <property type="term" value="F:catalytic activity"/>
    <property type="evidence" value="ECO:0007669"/>
    <property type="project" value="UniProtKB-ARBA"/>
</dbReference>
<comment type="caution">
    <text evidence="7">The sequence shown here is derived from an EMBL/GenBank/DDBJ whole genome shotgun (WGS) entry which is preliminary data.</text>
</comment>
<dbReference type="InterPro" id="IPR006189">
    <property type="entry name" value="CHASE_dom"/>
</dbReference>
<keyword evidence="8" id="KW-1185">Reference proteome</keyword>
<name>A0A087RUA5_9ARCH</name>
<keyword evidence="2 5" id="KW-0812">Transmembrane</keyword>
<keyword evidence="4 5" id="KW-0472">Membrane</keyword>
<dbReference type="AlphaFoldDB" id="A0A087RUA5"/>
<evidence type="ECO:0000313" key="7">
    <source>
        <dbReference type="EMBL" id="KFM17059.1"/>
    </source>
</evidence>
<evidence type="ECO:0000256" key="4">
    <source>
        <dbReference type="ARBA" id="ARBA00023136"/>
    </source>
</evidence>
<gene>
    <name evidence="7" type="ORF">AAA799D11_00373</name>
</gene>
<dbReference type="STRING" id="1502291.AAA799D11_00373"/>
<evidence type="ECO:0000256" key="5">
    <source>
        <dbReference type="SAM" id="Phobius"/>
    </source>
</evidence>
<evidence type="ECO:0000259" key="6">
    <source>
        <dbReference type="PROSITE" id="PS50839"/>
    </source>
</evidence>
<reference evidence="7 8" key="1">
    <citation type="submission" date="2014-06" db="EMBL/GenBank/DDBJ databases">
        <authorList>
            <person name="Ngugi D.K."/>
            <person name="Blom J."/>
            <person name="Alam I."/>
            <person name="Rashid M."/>
            <person name="Baalawi W."/>
            <person name="Zhang G."/>
            <person name="Hikmawan T."/>
            <person name="Guan Y."/>
            <person name="Antunes A."/>
            <person name="Siam R."/>
            <person name="El-Dorry H."/>
            <person name="Bajic V."/>
            <person name="Stingl U."/>
        </authorList>
    </citation>
    <scope>NUCLEOTIDE SEQUENCE [LARGE SCALE GENOMIC DNA]</scope>
    <source>
        <strain evidence="7">SCGC AAA799-D11</strain>
    </source>
</reference>
<accession>A0A087RUA5</accession>
<evidence type="ECO:0000256" key="3">
    <source>
        <dbReference type="ARBA" id="ARBA00022989"/>
    </source>
</evidence>
<dbReference type="Gene3D" id="3.30.450.350">
    <property type="entry name" value="CHASE domain"/>
    <property type="match status" value="1"/>
</dbReference>
<dbReference type="InterPro" id="IPR042240">
    <property type="entry name" value="CHASE_sf"/>
</dbReference>
<feature type="transmembrane region" description="Helical" evidence="5">
    <location>
        <begin position="6"/>
        <end position="26"/>
    </location>
</feature>
<dbReference type="GO" id="GO:0016020">
    <property type="term" value="C:membrane"/>
    <property type="evidence" value="ECO:0007669"/>
    <property type="project" value="UniProtKB-SubCell"/>
</dbReference>
<dbReference type="Proteomes" id="UP000029386">
    <property type="component" value="Unassembled WGS sequence"/>
</dbReference>
<protein>
    <submittedName>
        <fullName evidence="7">CHASE domain protein</fullName>
    </submittedName>
</protein>
<evidence type="ECO:0000313" key="8">
    <source>
        <dbReference type="Proteomes" id="UP000029386"/>
    </source>
</evidence>